<dbReference type="Proteomes" id="UP000410492">
    <property type="component" value="Unassembled WGS sequence"/>
</dbReference>
<dbReference type="PANTHER" id="PTHR24096">
    <property type="entry name" value="LONG-CHAIN-FATTY-ACID--COA LIGASE"/>
    <property type="match status" value="1"/>
</dbReference>
<proteinExistence type="inferred from homology"/>
<dbReference type="AlphaFoldDB" id="A0A653C337"/>
<dbReference type="OrthoDB" id="10253869at2759"/>
<evidence type="ECO:0000256" key="2">
    <source>
        <dbReference type="ARBA" id="ARBA00006432"/>
    </source>
</evidence>
<reference evidence="7 8" key="1">
    <citation type="submission" date="2019-01" db="EMBL/GenBank/DDBJ databases">
        <authorList>
            <person name="Sayadi A."/>
        </authorList>
    </citation>
    <scope>NUCLEOTIDE SEQUENCE [LARGE SCALE GENOMIC DNA]</scope>
</reference>
<dbReference type="Pfam" id="PF00501">
    <property type="entry name" value="AMP-binding"/>
    <property type="match status" value="1"/>
</dbReference>
<dbReference type="Gene3D" id="3.40.50.12780">
    <property type="entry name" value="N-terminal domain of ligase-like"/>
    <property type="match status" value="2"/>
</dbReference>
<gene>
    <name evidence="7" type="ORF">CALMAC_LOCUS5816</name>
</gene>
<dbReference type="InterPro" id="IPR025110">
    <property type="entry name" value="AMP-bd_C"/>
</dbReference>
<organism evidence="7 8">
    <name type="scientific">Callosobruchus maculatus</name>
    <name type="common">Southern cowpea weevil</name>
    <name type="synonym">Pulse bruchid</name>
    <dbReference type="NCBI Taxonomy" id="64391"/>
    <lineage>
        <taxon>Eukaryota</taxon>
        <taxon>Metazoa</taxon>
        <taxon>Ecdysozoa</taxon>
        <taxon>Arthropoda</taxon>
        <taxon>Hexapoda</taxon>
        <taxon>Insecta</taxon>
        <taxon>Pterygota</taxon>
        <taxon>Neoptera</taxon>
        <taxon>Endopterygota</taxon>
        <taxon>Coleoptera</taxon>
        <taxon>Polyphaga</taxon>
        <taxon>Cucujiformia</taxon>
        <taxon>Chrysomeloidea</taxon>
        <taxon>Chrysomelidae</taxon>
        <taxon>Bruchinae</taxon>
        <taxon>Bruchini</taxon>
        <taxon>Callosobruchus</taxon>
    </lineage>
</organism>
<dbReference type="GO" id="GO:0016405">
    <property type="term" value="F:CoA-ligase activity"/>
    <property type="evidence" value="ECO:0007669"/>
    <property type="project" value="TreeGrafter"/>
</dbReference>
<dbReference type="GO" id="GO:0005777">
    <property type="term" value="C:peroxisome"/>
    <property type="evidence" value="ECO:0007669"/>
    <property type="project" value="UniProtKB-SubCell"/>
</dbReference>
<protein>
    <recommendedName>
        <fullName evidence="9">Luciferin 4-monooxygenase</fullName>
    </recommendedName>
</protein>
<keyword evidence="3" id="KW-0436">Ligase</keyword>
<dbReference type="PROSITE" id="PS00455">
    <property type="entry name" value="AMP_BINDING"/>
    <property type="match status" value="1"/>
</dbReference>
<comment type="similarity">
    <text evidence="2">Belongs to the ATP-dependent AMP-binding enzyme family.</text>
</comment>
<feature type="domain" description="AMP-binding enzyme C-terminal" evidence="6">
    <location>
        <begin position="514"/>
        <end position="590"/>
    </location>
</feature>
<evidence type="ECO:0000259" key="6">
    <source>
        <dbReference type="Pfam" id="PF13193"/>
    </source>
</evidence>
<dbReference type="PANTHER" id="PTHR24096:SF149">
    <property type="entry name" value="AMP-BINDING DOMAIN-CONTAINING PROTEIN-RELATED"/>
    <property type="match status" value="1"/>
</dbReference>
<evidence type="ECO:0000256" key="4">
    <source>
        <dbReference type="ARBA" id="ARBA00023140"/>
    </source>
</evidence>
<evidence type="ECO:0008006" key="9">
    <source>
        <dbReference type="Google" id="ProtNLM"/>
    </source>
</evidence>
<dbReference type="SUPFAM" id="SSF56801">
    <property type="entry name" value="Acetyl-CoA synthetase-like"/>
    <property type="match status" value="1"/>
</dbReference>
<comment type="subcellular location">
    <subcellularLocation>
        <location evidence="1">Peroxisome</location>
    </subcellularLocation>
</comment>
<dbReference type="InterPro" id="IPR045851">
    <property type="entry name" value="AMP-bd_C_sf"/>
</dbReference>
<evidence type="ECO:0000313" key="8">
    <source>
        <dbReference type="Proteomes" id="UP000410492"/>
    </source>
</evidence>
<dbReference type="EMBL" id="CAACVG010006874">
    <property type="protein sequence ID" value="VEN42264.1"/>
    <property type="molecule type" value="Genomic_DNA"/>
</dbReference>
<evidence type="ECO:0000313" key="7">
    <source>
        <dbReference type="EMBL" id="VEN42264.1"/>
    </source>
</evidence>
<dbReference type="InterPro" id="IPR000873">
    <property type="entry name" value="AMP-dep_synth/lig_dom"/>
</dbReference>
<dbReference type="InterPro" id="IPR042099">
    <property type="entry name" value="ANL_N_sf"/>
</dbReference>
<accession>A0A653C337</accession>
<keyword evidence="8" id="KW-1185">Reference proteome</keyword>
<dbReference type="InterPro" id="IPR020845">
    <property type="entry name" value="AMP-binding_CS"/>
</dbReference>
<dbReference type="Gene3D" id="3.30.300.30">
    <property type="match status" value="1"/>
</dbReference>
<keyword evidence="4" id="KW-0576">Peroxisome</keyword>
<dbReference type="Pfam" id="PF13193">
    <property type="entry name" value="AMP-binding_C"/>
    <property type="match status" value="1"/>
</dbReference>
<evidence type="ECO:0000256" key="1">
    <source>
        <dbReference type="ARBA" id="ARBA00004275"/>
    </source>
</evidence>
<feature type="domain" description="AMP-dependent synthetase/ligase" evidence="5">
    <location>
        <begin position="66"/>
        <end position="464"/>
    </location>
</feature>
<sequence>MQGYSQLTSLLLQRQIVWRSLHAMADDGLSTLHNSEYCNGYIIDVPPLDYTPDERGLGYQYFDCMKKYSDRVAQYLEDIDEEDTYEGLLSRCIRVAMELKSRGLTKEDVVIICSTNHKDSCVPFIACLFLGIPVASLDPMLSALDTTHLLKEVTPKVLFVVPKSVDLINSCLREAEIEAELIVFDKTEDHTSFLELLMPHDGESEFVPESVIDLDQTAVILFSSGTTGLPKGIMISHYALLMQCHTLAETRNFGSVILSYATLYWVSTVLILTVMTYTGGARVICSKFDPRQTWSLLEKYQLQSTGAALIQVEEISALQDKHSREYCQPAHILLSITSMFVPPSQMAELVACGRPENLDTSRLHTCVSSGAATSETLMKEIRDLLPGTFVFQMYGQSEVAGSITMFNTSNVKDVLLLDKNPSSVGKIVPGICCKVVDPDTEELCGPNQSGELRIMSKLSMNGYYGRDSSDSYDADGWLRTGDKVYYDEDMCFYVVDRIKELLKYKSWHVAPAMIEEILITHPAVSQSVVIGIPHETDGDHPLAVIVLNEDYMDIAEDVFIEYVAAKAPDRMKLRGGVRFLKELPVTPSGKFKRKELRDMVLNGEI</sequence>
<evidence type="ECO:0000259" key="5">
    <source>
        <dbReference type="Pfam" id="PF00501"/>
    </source>
</evidence>
<evidence type="ECO:0000256" key="3">
    <source>
        <dbReference type="ARBA" id="ARBA00022598"/>
    </source>
</evidence>
<name>A0A653C337_CALMS</name>